<organism evidence="2 3">
    <name type="scientific">Bizionia saleffrena</name>
    <dbReference type="NCBI Taxonomy" id="291189"/>
    <lineage>
        <taxon>Bacteria</taxon>
        <taxon>Pseudomonadati</taxon>
        <taxon>Bacteroidota</taxon>
        <taxon>Flavobacteriia</taxon>
        <taxon>Flavobacteriales</taxon>
        <taxon>Flavobacteriaceae</taxon>
        <taxon>Bizionia</taxon>
    </lineage>
</organism>
<dbReference type="EMBL" id="VSKM01000009">
    <property type="protein sequence ID" value="TYB73012.1"/>
    <property type="molecule type" value="Genomic_DNA"/>
</dbReference>
<dbReference type="GO" id="GO:0016491">
    <property type="term" value="F:oxidoreductase activity"/>
    <property type="evidence" value="ECO:0007669"/>
    <property type="project" value="InterPro"/>
</dbReference>
<dbReference type="Gene3D" id="3.40.30.10">
    <property type="entry name" value="Glutaredoxin"/>
    <property type="match status" value="1"/>
</dbReference>
<dbReference type="InterPro" id="IPR000866">
    <property type="entry name" value="AhpC/TSA"/>
</dbReference>
<keyword evidence="3" id="KW-1185">Reference proteome</keyword>
<evidence type="ECO:0000313" key="2">
    <source>
        <dbReference type="EMBL" id="TYB73012.1"/>
    </source>
</evidence>
<dbReference type="Proteomes" id="UP000323324">
    <property type="component" value="Unassembled WGS sequence"/>
</dbReference>
<dbReference type="RefSeq" id="WP_148370120.1">
    <property type="nucleotide sequence ID" value="NZ_VSKM01000009.1"/>
</dbReference>
<comment type="caution">
    <text evidence="2">The sequence shown here is derived from an EMBL/GenBank/DDBJ whole genome shotgun (WGS) entry which is preliminary data.</text>
</comment>
<evidence type="ECO:0000313" key="3">
    <source>
        <dbReference type="Proteomes" id="UP000323324"/>
    </source>
</evidence>
<sequence>MKVLIIFIFFPTLLFSQDKEYLNIKKYEELSINKIYDLNTDLLHKYEHNNGKYKILYSFATWCSPCVEFIPTIINLQKKLSNTNIYVYGIETKTKRQAVYLDFFKNKNYQLPVFNLESKESSRRFKKYDKFLVDILGTKFNPKYIGLSKIIILDENFKVLFESNYNMNNDDIRTKIEQIVK</sequence>
<proteinExistence type="predicted"/>
<reference evidence="2 3" key="1">
    <citation type="submission" date="2019-08" db="EMBL/GenBank/DDBJ databases">
        <title>Genomes of Antarctic Bizionia species.</title>
        <authorList>
            <person name="Bowman J.P."/>
        </authorList>
    </citation>
    <scope>NUCLEOTIDE SEQUENCE [LARGE SCALE GENOMIC DNA]</scope>
    <source>
        <strain evidence="2 3">HFD</strain>
    </source>
</reference>
<dbReference type="InterPro" id="IPR013766">
    <property type="entry name" value="Thioredoxin_domain"/>
</dbReference>
<dbReference type="AlphaFoldDB" id="A0A8H2LE48"/>
<dbReference type="GO" id="GO:0016209">
    <property type="term" value="F:antioxidant activity"/>
    <property type="evidence" value="ECO:0007669"/>
    <property type="project" value="InterPro"/>
</dbReference>
<dbReference type="Pfam" id="PF00578">
    <property type="entry name" value="AhpC-TSA"/>
    <property type="match status" value="1"/>
</dbReference>
<dbReference type="InterPro" id="IPR036249">
    <property type="entry name" value="Thioredoxin-like_sf"/>
</dbReference>
<accession>A0A8H2LE48</accession>
<dbReference type="SUPFAM" id="SSF52833">
    <property type="entry name" value="Thioredoxin-like"/>
    <property type="match status" value="1"/>
</dbReference>
<protein>
    <submittedName>
        <fullName evidence="2">TlpA family protein disulfide reductase</fullName>
    </submittedName>
</protein>
<evidence type="ECO:0000259" key="1">
    <source>
        <dbReference type="PROSITE" id="PS51352"/>
    </source>
</evidence>
<name>A0A8H2LE48_9FLAO</name>
<gene>
    <name evidence="2" type="ORF">ES676_09650</name>
</gene>
<dbReference type="CDD" id="cd02966">
    <property type="entry name" value="TlpA_like_family"/>
    <property type="match status" value="1"/>
</dbReference>
<feature type="domain" description="Thioredoxin" evidence="1">
    <location>
        <begin position="21"/>
        <end position="181"/>
    </location>
</feature>
<dbReference type="PROSITE" id="PS51352">
    <property type="entry name" value="THIOREDOXIN_2"/>
    <property type="match status" value="1"/>
</dbReference>